<dbReference type="InterPro" id="IPR036291">
    <property type="entry name" value="NAD(P)-bd_dom_sf"/>
</dbReference>
<keyword evidence="4" id="KW-1185">Reference proteome</keyword>
<dbReference type="FunFam" id="3.40.50.720:FF:000084">
    <property type="entry name" value="Short-chain dehydrogenase reductase"/>
    <property type="match status" value="1"/>
</dbReference>
<comment type="caution">
    <text evidence="3">The sequence shown here is derived from an EMBL/GenBank/DDBJ whole genome shotgun (WGS) entry which is preliminary data.</text>
</comment>
<dbReference type="Pfam" id="PF13561">
    <property type="entry name" value="adh_short_C2"/>
    <property type="match status" value="1"/>
</dbReference>
<evidence type="ECO:0000256" key="1">
    <source>
        <dbReference type="ARBA" id="ARBA00006484"/>
    </source>
</evidence>
<evidence type="ECO:0000313" key="4">
    <source>
        <dbReference type="Proteomes" id="UP000218896"/>
    </source>
</evidence>
<dbReference type="CDD" id="cd05233">
    <property type="entry name" value="SDR_c"/>
    <property type="match status" value="1"/>
</dbReference>
<dbReference type="PANTHER" id="PTHR43639:SF1">
    <property type="entry name" value="SHORT-CHAIN DEHYDROGENASE_REDUCTASE FAMILY PROTEIN"/>
    <property type="match status" value="1"/>
</dbReference>
<name>A0A2A2FAZ6_9GAMM</name>
<dbReference type="PRINTS" id="PR00080">
    <property type="entry name" value="SDRFAMILY"/>
</dbReference>
<dbReference type="EMBL" id="NSKD01000001">
    <property type="protein sequence ID" value="PAU81792.1"/>
    <property type="molecule type" value="Genomic_DNA"/>
</dbReference>
<organism evidence="3 4">
    <name type="scientific">Halovibrio salipaludis</name>
    <dbReference type="NCBI Taxonomy" id="2032626"/>
    <lineage>
        <taxon>Bacteria</taxon>
        <taxon>Pseudomonadati</taxon>
        <taxon>Pseudomonadota</taxon>
        <taxon>Gammaproteobacteria</taxon>
        <taxon>Oceanospirillales</taxon>
        <taxon>Halomonadaceae</taxon>
        <taxon>Halovibrio</taxon>
    </lineage>
</organism>
<dbReference type="InterPro" id="IPR002347">
    <property type="entry name" value="SDR_fam"/>
</dbReference>
<dbReference type="PANTHER" id="PTHR43639">
    <property type="entry name" value="OXIDOREDUCTASE, SHORT-CHAIN DEHYDROGENASE/REDUCTASE FAMILY (AFU_ORTHOLOGUE AFUA_5G02870)"/>
    <property type="match status" value="1"/>
</dbReference>
<dbReference type="GO" id="GO:0016491">
    <property type="term" value="F:oxidoreductase activity"/>
    <property type="evidence" value="ECO:0007669"/>
    <property type="project" value="UniProtKB-KW"/>
</dbReference>
<proteinExistence type="inferred from homology"/>
<gene>
    <name evidence="3" type="ORF">CK501_01165</name>
</gene>
<keyword evidence="2" id="KW-0560">Oxidoreductase</keyword>
<evidence type="ECO:0000313" key="3">
    <source>
        <dbReference type="EMBL" id="PAU81792.1"/>
    </source>
</evidence>
<dbReference type="Gene3D" id="3.40.50.720">
    <property type="entry name" value="NAD(P)-binding Rossmann-like Domain"/>
    <property type="match status" value="1"/>
</dbReference>
<dbReference type="PRINTS" id="PR00081">
    <property type="entry name" value="GDHRDH"/>
</dbReference>
<evidence type="ECO:0000256" key="2">
    <source>
        <dbReference type="ARBA" id="ARBA00023002"/>
    </source>
</evidence>
<protein>
    <submittedName>
        <fullName evidence="3">Short-chain dehydrogenase</fullName>
    </submittedName>
</protein>
<reference evidence="3 4" key="1">
    <citation type="submission" date="2017-08" db="EMBL/GenBank/DDBJ databases">
        <title>Halovibrio sewagensis sp. nov., isolated from wastewater of high salinity.</title>
        <authorList>
            <person name="Dong X."/>
            <person name="Zhang G."/>
        </authorList>
    </citation>
    <scope>NUCLEOTIDE SEQUENCE [LARGE SCALE GENOMIC DNA]</scope>
    <source>
        <strain evidence="3 4">YL5-2</strain>
    </source>
</reference>
<accession>A0A2A2FAZ6</accession>
<dbReference type="Proteomes" id="UP000218896">
    <property type="component" value="Unassembled WGS sequence"/>
</dbReference>
<sequence>MGAIVMNELSEQTVLVTGGTKGIGLAISQAFSRQGARVITVGRHHSDEPASAHHIQADLSTPEGCRQVADYVRETETRLDVLVNNAGMARFSTLGATDDGPLEAHMALNLLAPYRLVRDLLPQLRESSGCVINISSYFARRMLPDRPSSAYSMTKGGLDALTGALAFELGPEGIRVNGIAPGTVDTPQFHQNLEGLPEQARISFQQAIPQLYPLGRLGQPEDIAAVACFLASHQASWMTGAVIPVDGGLTTH</sequence>
<dbReference type="AlphaFoldDB" id="A0A2A2FAZ6"/>
<comment type="similarity">
    <text evidence="1">Belongs to the short-chain dehydrogenases/reductases (SDR) family.</text>
</comment>
<dbReference type="SUPFAM" id="SSF51735">
    <property type="entry name" value="NAD(P)-binding Rossmann-fold domains"/>
    <property type="match status" value="1"/>
</dbReference>